<keyword evidence="3" id="KW-1185">Reference proteome</keyword>
<reference evidence="2 3" key="1">
    <citation type="submission" date="2018-12" db="EMBL/GenBank/DDBJ databases">
        <title>Legionella sp,whole genome shotgun sequence.</title>
        <authorList>
            <person name="Wu H."/>
        </authorList>
    </citation>
    <scope>NUCLEOTIDE SEQUENCE [LARGE SCALE GENOMIC DNA]</scope>
    <source>
        <strain evidence="3">km714</strain>
    </source>
</reference>
<proteinExistence type="predicted"/>
<gene>
    <name evidence="2" type="ORF">EKM59_00795</name>
</gene>
<evidence type="ECO:0000313" key="3">
    <source>
        <dbReference type="Proteomes" id="UP000288012"/>
    </source>
</evidence>
<dbReference type="Pfam" id="PF00535">
    <property type="entry name" value="Glycos_transf_2"/>
    <property type="match status" value="1"/>
</dbReference>
<dbReference type="InterPro" id="IPR029044">
    <property type="entry name" value="Nucleotide-diphossugar_trans"/>
</dbReference>
<dbReference type="PANTHER" id="PTHR22916">
    <property type="entry name" value="GLYCOSYLTRANSFERASE"/>
    <property type="match status" value="1"/>
</dbReference>
<keyword evidence="2" id="KW-0808">Transferase</keyword>
<protein>
    <submittedName>
        <fullName evidence="2">Glycosyltransferase family 2 protein</fullName>
    </submittedName>
</protein>
<dbReference type="InterPro" id="IPR001173">
    <property type="entry name" value="Glyco_trans_2-like"/>
</dbReference>
<comment type="caution">
    <text evidence="2">The sequence shown here is derived from an EMBL/GenBank/DDBJ whole genome shotgun (WGS) entry which is preliminary data.</text>
</comment>
<evidence type="ECO:0000313" key="2">
    <source>
        <dbReference type="EMBL" id="RUQ91051.1"/>
    </source>
</evidence>
<dbReference type="SUPFAM" id="SSF53448">
    <property type="entry name" value="Nucleotide-diphospho-sugar transferases"/>
    <property type="match status" value="1"/>
</dbReference>
<name>A0A433JMU2_9GAMM</name>
<dbReference type="Proteomes" id="UP000288012">
    <property type="component" value="Unassembled WGS sequence"/>
</dbReference>
<dbReference type="OrthoDB" id="9806824at2"/>
<organism evidence="2 3">
    <name type="scientific">Legionella septentrionalis</name>
    <dbReference type="NCBI Taxonomy" id="2498109"/>
    <lineage>
        <taxon>Bacteria</taxon>
        <taxon>Pseudomonadati</taxon>
        <taxon>Pseudomonadota</taxon>
        <taxon>Gammaproteobacteria</taxon>
        <taxon>Legionellales</taxon>
        <taxon>Legionellaceae</taxon>
        <taxon>Legionella</taxon>
    </lineage>
</organism>
<dbReference type="EMBL" id="RZGR01000002">
    <property type="protein sequence ID" value="RUQ91051.1"/>
    <property type="molecule type" value="Genomic_DNA"/>
</dbReference>
<dbReference type="RefSeq" id="WP_126953231.1">
    <property type="nucleotide sequence ID" value="NZ_RZGR01000002.1"/>
</dbReference>
<accession>A0A433JMU2</accession>
<dbReference type="PANTHER" id="PTHR22916:SF3">
    <property type="entry name" value="UDP-GLCNAC:BETAGAL BETA-1,3-N-ACETYLGLUCOSAMINYLTRANSFERASE-LIKE PROTEIN 1"/>
    <property type="match status" value="1"/>
</dbReference>
<evidence type="ECO:0000259" key="1">
    <source>
        <dbReference type="Pfam" id="PF00535"/>
    </source>
</evidence>
<feature type="domain" description="Glycosyltransferase 2-like" evidence="1">
    <location>
        <begin position="26"/>
        <end position="189"/>
    </location>
</feature>
<dbReference type="CDD" id="cd00761">
    <property type="entry name" value="Glyco_tranf_GTA_type"/>
    <property type="match status" value="1"/>
</dbReference>
<dbReference type="GO" id="GO:0016758">
    <property type="term" value="F:hexosyltransferase activity"/>
    <property type="evidence" value="ECO:0007669"/>
    <property type="project" value="UniProtKB-ARBA"/>
</dbReference>
<dbReference type="Gene3D" id="3.90.550.10">
    <property type="entry name" value="Spore Coat Polysaccharide Biosynthesis Protein SpsA, Chain A"/>
    <property type="match status" value="1"/>
</dbReference>
<sequence>MKLFKNIYYYCKFFLIRTYPNNILVSIVIPVFNAEAHLKKTIPTLLKQSYFNLEFVFVDDGSSDRSIMILHDFAKKDARIKVLMQENQGPGAARNTGLLCARGEYILFHDADDYLYKNAVKRLLAIAIKTRSEVIAGNSYVQKENRGIKRDSLFRRWDLNINFHEQDKKAKHYTSHVSVCNKLFLKQFLIKNNLLFMEKVYFEDSEFWARIMFYSKNYSQCPYPISLYRYHRDSYTRGDVFIEKIDSILTSFFIISARFNSLHKQLPSNLFSRYFNYIILHKPFGFTLRRVIFSSSATQQLHKIHLWLQEIPEEHLIDFYYDKNQRLSLIYLAMRRGDFMVAKRLYQHAYRKKIINRLKKLQHEGTAVFYQQFLQEMWEHIEFYEK</sequence>
<dbReference type="AlphaFoldDB" id="A0A433JMU2"/>